<dbReference type="SMART" id="SM00382">
    <property type="entry name" value="AAA"/>
    <property type="match status" value="1"/>
</dbReference>
<feature type="transmembrane region" description="Helical" evidence="7">
    <location>
        <begin position="247"/>
        <end position="269"/>
    </location>
</feature>
<reference evidence="10 11" key="1">
    <citation type="journal article" date="2021" name="ISME Commun">
        <title>Automated analysis of genomic sequences facilitates high-throughput and comprehensive description of bacteria.</title>
        <authorList>
            <person name="Hitch T.C.A."/>
        </authorList>
    </citation>
    <scope>NUCLEOTIDE SEQUENCE [LARGE SCALE GENOMIC DNA]</scope>
    <source>
        <strain evidence="10 11">Sanger_23</strain>
    </source>
</reference>
<evidence type="ECO:0000259" key="8">
    <source>
        <dbReference type="PROSITE" id="PS50893"/>
    </source>
</evidence>
<dbReference type="InterPro" id="IPR003439">
    <property type="entry name" value="ABC_transporter-like_ATP-bd"/>
</dbReference>
<evidence type="ECO:0000256" key="1">
    <source>
        <dbReference type="ARBA" id="ARBA00004651"/>
    </source>
</evidence>
<dbReference type="Proteomes" id="UP001652409">
    <property type="component" value="Unassembled WGS sequence"/>
</dbReference>
<gene>
    <name evidence="10" type="ORF">OCV61_03825</name>
</gene>
<dbReference type="Gene3D" id="1.20.1560.10">
    <property type="entry name" value="ABC transporter type 1, transmembrane domain"/>
    <property type="match status" value="1"/>
</dbReference>
<feature type="domain" description="ABC transmembrane type-1" evidence="9">
    <location>
        <begin position="22"/>
        <end position="292"/>
    </location>
</feature>
<comment type="subcellular location">
    <subcellularLocation>
        <location evidence="1">Cell membrane</location>
        <topology evidence="1">Multi-pass membrane protein</topology>
    </subcellularLocation>
</comment>
<dbReference type="InterPro" id="IPR011527">
    <property type="entry name" value="ABC1_TM_dom"/>
</dbReference>
<dbReference type="PANTHER" id="PTHR24221:SF397">
    <property type="entry name" value="ABC TRANSPORTER, ATP-BINDING TRANSMEMBRANE PROTEIN"/>
    <property type="match status" value="1"/>
</dbReference>
<keyword evidence="3" id="KW-0547">Nucleotide-binding</keyword>
<dbReference type="SUPFAM" id="SSF52540">
    <property type="entry name" value="P-loop containing nucleoside triphosphate hydrolases"/>
    <property type="match status" value="1"/>
</dbReference>
<dbReference type="SUPFAM" id="SSF90123">
    <property type="entry name" value="ABC transporter transmembrane region"/>
    <property type="match status" value="1"/>
</dbReference>
<keyword evidence="4 10" id="KW-0067">ATP-binding</keyword>
<dbReference type="EMBL" id="JAOQJL010000005">
    <property type="protein sequence ID" value="MCU6764538.1"/>
    <property type="molecule type" value="Genomic_DNA"/>
</dbReference>
<evidence type="ECO:0000256" key="7">
    <source>
        <dbReference type="SAM" id="Phobius"/>
    </source>
</evidence>
<evidence type="ECO:0000256" key="2">
    <source>
        <dbReference type="ARBA" id="ARBA00022692"/>
    </source>
</evidence>
<evidence type="ECO:0000259" key="9">
    <source>
        <dbReference type="PROSITE" id="PS50929"/>
    </source>
</evidence>
<evidence type="ECO:0000313" key="11">
    <source>
        <dbReference type="Proteomes" id="UP001652409"/>
    </source>
</evidence>
<dbReference type="InterPro" id="IPR036640">
    <property type="entry name" value="ABC1_TM_sf"/>
</dbReference>
<dbReference type="InterPro" id="IPR017871">
    <property type="entry name" value="ABC_transporter-like_CS"/>
</dbReference>
<keyword evidence="2 7" id="KW-0812">Transmembrane</keyword>
<dbReference type="PANTHER" id="PTHR24221">
    <property type="entry name" value="ATP-BINDING CASSETTE SUB-FAMILY B"/>
    <property type="match status" value="1"/>
</dbReference>
<dbReference type="InterPro" id="IPR039421">
    <property type="entry name" value="Type_1_exporter"/>
</dbReference>
<sequence length="591" mass="65402">MFGILKKFFRFSGRENSNKFKLSMVIGLIEALASAMKIPAIMYILMGLLSGKPTGKYIGGSVAIMVIAIVVDVICKRYSTVLQTEGGYNASAFMRIKIAEHLRYLPMGYYNSNSIGEISSITTNTMEILGDVAARVVMLTMQGILETSMIIFMLFVFDWRIGLIAAAGVLIFFGVNSAMQNAGKKDSEQKVVCDTELVNQIMEYLQGISEVKSYNLLGKQAKRLNDANEACEKINTKMEMLFVPYHFLQSVITKITGAVVVTCSAYFYINETMSAVYAIGMTISAFMLYSSLECAGNYSSLLHVVSVCVDKANAILELDTMDIDGKEIQPENYDIRLSNISFSYDKRKIIDDISLSIPQKMTTAIVGPSGGGKSTLCNLIARFWDVDSGEVTLGGVNVKDYSMNSLMRNFSFVFQSVYLFADTIENNIKFGRQDASHEEVVEVAKKACCHDFISKLPDGYDTVIGEGGATLSGGEKQRISIARAIMKDAPIVILDEATANVDPENEKELMDAVDALTKEKTIIMIAHRLKTVRHADQIVVVDKGRIVQQGTHEQLMKQDGIYKRFVDARQQAVSWKLARVHKGHTPCTARE</sequence>
<evidence type="ECO:0000256" key="3">
    <source>
        <dbReference type="ARBA" id="ARBA00022741"/>
    </source>
</evidence>
<dbReference type="Pfam" id="PF00005">
    <property type="entry name" value="ABC_tran"/>
    <property type="match status" value="1"/>
</dbReference>
<evidence type="ECO:0000256" key="4">
    <source>
        <dbReference type="ARBA" id="ARBA00022840"/>
    </source>
</evidence>
<keyword evidence="11" id="KW-1185">Reference proteome</keyword>
<dbReference type="PROSITE" id="PS50929">
    <property type="entry name" value="ABC_TM1F"/>
    <property type="match status" value="1"/>
</dbReference>
<feature type="domain" description="ABC transporter" evidence="8">
    <location>
        <begin position="335"/>
        <end position="568"/>
    </location>
</feature>
<feature type="transmembrane region" description="Helical" evidence="7">
    <location>
        <begin position="161"/>
        <end position="179"/>
    </location>
</feature>
<dbReference type="InterPro" id="IPR027417">
    <property type="entry name" value="P-loop_NTPase"/>
</dbReference>
<dbReference type="PROSITE" id="PS50893">
    <property type="entry name" value="ABC_TRANSPORTER_2"/>
    <property type="match status" value="1"/>
</dbReference>
<evidence type="ECO:0000256" key="6">
    <source>
        <dbReference type="ARBA" id="ARBA00023136"/>
    </source>
</evidence>
<dbReference type="Gene3D" id="3.40.50.300">
    <property type="entry name" value="P-loop containing nucleotide triphosphate hydrolases"/>
    <property type="match status" value="1"/>
</dbReference>
<dbReference type="RefSeq" id="WP_158420731.1">
    <property type="nucleotide sequence ID" value="NZ_JAOQJL010000005.1"/>
</dbReference>
<evidence type="ECO:0000313" key="10">
    <source>
        <dbReference type="EMBL" id="MCU6764538.1"/>
    </source>
</evidence>
<dbReference type="GO" id="GO:0005524">
    <property type="term" value="F:ATP binding"/>
    <property type="evidence" value="ECO:0007669"/>
    <property type="project" value="UniProtKB-KW"/>
</dbReference>
<organism evidence="10 11">
    <name type="scientific">Blautia ammoniilytica</name>
    <dbReference type="NCBI Taxonomy" id="2981782"/>
    <lineage>
        <taxon>Bacteria</taxon>
        <taxon>Bacillati</taxon>
        <taxon>Bacillota</taxon>
        <taxon>Clostridia</taxon>
        <taxon>Lachnospirales</taxon>
        <taxon>Lachnospiraceae</taxon>
        <taxon>Blautia</taxon>
    </lineage>
</organism>
<feature type="transmembrane region" description="Helical" evidence="7">
    <location>
        <begin position="57"/>
        <end position="75"/>
    </location>
</feature>
<dbReference type="PROSITE" id="PS00211">
    <property type="entry name" value="ABC_TRANSPORTER_1"/>
    <property type="match status" value="1"/>
</dbReference>
<feature type="transmembrane region" description="Helical" evidence="7">
    <location>
        <begin position="275"/>
        <end position="292"/>
    </location>
</feature>
<keyword evidence="5 7" id="KW-1133">Transmembrane helix</keyword>
<dbReference type="CDD" id="cd07346">
    <property type="entry name" value="ABC_6TM_exporters"/>
    <property type="match status" value="1"/>
</dbReference>
<dbReference type="InterPro" id="IPR003593">
    <property type="entry name" value="AAA+_ATPase"/>
</dbReference>
<protein>
    <submittedName>
        <fullName evidence="10">ABC transporter ATP-binding protein/permease</fullName>
    </submittedName>
</protein>
<feature type="transmembrane region" description="Helical" evidence="7">
    <location>
        <begin position="20"/>
        <end position="45"/>
    </location>
</feature>
<accession>A0ABT2TQN2</accession>
<keyword evidence="6 7" id="KW-0472">Membrane</keyword>
<name>A0ABT2TQN2_9FIRM</name>
<comment type="caution">
    <text evidence="10">The sequence shown here is derived from an EMBL/GenBank/DDBJ whole genome shotgun (WGS) entry which is preliminary data.</text>
</comment>
<evidence type="ECO:0000256" key="5">
    <source>
        <dbReference type="ARBA" id="ARBA00022989"/>
    </source>
</evidence>
<dbReference type="Pfam" id="PF00664">
    <property type="entry name" value="ABC_membrane"/>
    <property type="match status" value="1"/>
</dbReference>
<proteinExistence type="predicted"/>